<name>A0ABS3Z7R1_9GAMM</name>
<dbReference type="EMBL" id="JACVEW010000003">
    <property type="protein sequence ID" value="MBP0047732.1"/>
    <property type="molecule type" value="Genomic_DNA"/>
</dbReference>
<dbReference type="InterPro" id="IPR011006">
    <property type="entry name" value="CheY-like_superfamily"/>
</dbReference>
<evidence type="ECO:0000313" key="3">
    <source>
        <dbReference type="EMBL" id="MBP0047732.1"/>
    </source>
</evidence>
<keyword evidence="4" id="KW-1185">Reference proteome</keyword>
<comment type="caution">
    <text evidence="1">Lacks conserved residue(s) required for the propagation of feature annotation.</text>
</comment>
<organism evidence="3 4">
    <name type="scientific">Marinobacterium alkalitolerans</name>
    <dbReference type="NCBI Taxonomy" id="1542925"/>
    <lineage>
        <taxon>Bacteria</taxon>
        <taxon>Pseudomonadati</taxon>
        <taxon>Pseudomonadota</taxon>
        <taxon>Gammaproteobacteria</taxon>
        <taxon>Oceanospirillales</taxon>
        <taxon>Oceanospirillaceae</taxon>
        <taxon>Marinobacterium</taxon>
    </lineage>
</organism>
<gene>
    <name evidence="3" type="ORF">H9C73_03210</name>
</gene>
<proteinExistence type="predicted"/>
<dbReference type="Pfam" id="PF13432">
    <property type="entry name" value="TPR_16"/>
    <property type="match status" value="1"/>
</dbReference>
<protein>
    <recommendedName>
        <fullName evidence="2">Response regulatory domain-containing protein</fullName>
    </recommendedName>
</protein>
<dbReference type="SUPFAM" id="SSF48452">
    <property type="entry name" value="TPR-like"/>
    <property type="match status" value="1"/>
</dbReference>
<feature type="domain" description="Response regulatory" evidence="2">
    <location>
        <begin position="9"/>
        <end position="129"/>
    </location>
</feature>
<dbReference type="InterPro" id="IPR001789">
    <property type="entry name" value="Sig_transdc_resp-reg_receiver"/>
</dbReference>
<dbReference type="SUPFAM" id="SSF52172">
    <property type="entry name" value="CheY-like"/>
    <property type="match status" value="1"/>
</dbReference>
<comment type="caution">
    <text evidence="3">The sequence shown here is derived from an EMBL/GenBank/DDBJ whole genome shotgun (WGS) entry which is preliminary data.</text>
</comment>
<accession>A0ABS3Z7R1</accession>
<evidence type="ECO:0000259" key="2">
    <source>
        <dbReference type="PROSITE" id="PS50110"/>
    </source>
</evidence>
<reference evidence="3 4" key="1">
    <citation type="submission" date="2020-09" db="EMBL/GenBank/DDBJ databases">
        <authorList>
            <person name="Tanuku N.R.S."/>
        </authorList>
    </citation>
    <scope>NUCLEOTIDE SEQUENCE [LARGE SCALE GENOMIC DNA]</scope>
    <source>
        <strain evidence="3 4">AK62</strain>
    </source>
</reference>
<dbReference type="Proteomes" id="UP000810171">
    <property type="component" value="Unassembled WGS sequence"/>
</dbReference>
<dbReference type="InterPro" id="IPR011990">
    <property type="entry name" value="TPR-like_helical_dom_sf"/>
</dbReference>
<evidence type="ECO:0000256" key="1">
    <source>
        <dbReference type="PROSITE-ProRule" id="PRU00169"/>
    </source>
</evidence>
<dbReference type="PROSITE" id="PS50110">
    <property type="entry name" value="RESPONSE_REGULATORY"/>
    <property type="match status" value="1"/>
</dbReference>
<dbReference type="SMART" id="SM00448">
    <property type="entry name" value="REC"/>
    <property type="match status" value="1"/>
</dbReference>
<dbReference type="Gene3D" id="1.25.40.10">
    <property type="entry name" value="Tetratricopeptide repeat domain"/>
    <property type="match status" value="1"/>
</dbReference>
<dbReference type="RefSeq" id="WP_209286338.1">
    <property type="nucleotide sequence ID" value="NZ_JACVEW010000003.1"/>
</dbReference>
<sequence>MDTLFSGKSALILDKHLNDLGELRSILSSLGIEQVAVASSVNMALSVLREQPVDLCFMVYDLGKGEKNGLQVLHEAQAEGIHRYATSYILVSDPEMSELLFGSLEHSPDLCISKPYDSARIRLNLEKLLRLKNAVSPLDELMDQQKWVEALNLCDKKLEFYPALKTFLLRIKGIILLRLGHYAEAADLFNALLEMRDQHWMRVGLGVAAYRMGRFELAHTSLNNVVNQNQVSLDAFNWLSRLHRLKGDWGLSMSLLRKSVMLQPSVAVLQAELGNVAARMQDWRLAVEAFRAAVRFGRYSAFQNPDYYFALARSLCDYMDEQQREQAQESEGEALQVLEQAVNDFDQEPAALLRSRLLQHDILRRSGERVRADQSARDALALFRNMPLTEQALWIDQLSDGLEGAEVAAEVAQLRQELTRKMVGIDWARANLTGMMQFRKHELVPARDAFWQAHQAQPESASIGLNLVQADLELLRRGQAQDPVATLRRCDDVLHDIQYAALSHRQQLRHKGLADRLSEQVKAGDDQNS</sequence>
<dbReference type="Gene3D" id="3.40.50.2300">
    <property type="match status" value="1"/>
</dbReference>
<evidence type="ECO:0000313" key="4">
    <source>
        <dbReference type="Proteomes" id="UP000810171"/>
    </source>
</evidence>